<dbReference type="Proteomes" id="UP000660265">
    <property type="component" value="Unassembled WGS sequence"/>
</dbReference>
<comment type="caution">
    <text evidence="1">The sequence shown here is derived from an EMBL/GenBank/DDBJ whole genome shotgun (WGS) entry which is preliminary data.</text>
</comment>
<dbReference type="RefSeq" id="WP_189106108.1">
    <property type="nucleotide sequence ID" value="NZ_BMMV01000003.1"/>
</dbReference>
<proteinExistence type="predicted"/>
<name>A0ABQ2DZ29_9ACTN</name>
<dbReference type="InterPro" id="IPR046182">
    <property type="entry name" value="DUF6210"/>
</dbReference>
<reference evidence="2" key="1">
    <citation type="journal article" date="2019" name="Int. J. Syst. Evol. Microbiol.">
        <title>The Global Catalogue of Microorganisms (GCM) 10K type strain sequencing project: providing services to taxonomists for standard genome sequencing and annotation.</title>
        <authorList>
            <consortium name="The Broad Institute Genomics Platform"/>
            <consortium name="The Broad Institute Genome Sequencing Center for Infectious Disease"/>
            <person name="Wu L."/>
            <person name="Ma J."/>
        </authorList>
    </citation>
    <scope>NUCLEOTIDE SEQUENCE [LARGE SCALE GENOMIC DNA]</scope>
    <source>
        <strain evidence="2">CGMCC 4.7275</strain>
    </source>
</reference>
<sequence>MATSPTSRFVFIDPDGTAGDWAHVVVEAPTGVFYQQEYGGTSRRQGQTEGYLVPMSGTSGEIEAVAAVFEPFRSGGAGGHVWEGAQLDALRAAVGAVRFWACDGNAERPHPLRLDESRLPEADDAWLPVHTPDGPGLLVWSARRVRAS</sequence>
<evidence type="ECO:0000313" key="1">
    <source>
        <dbReference type="EMBL" id="GGJ80867.1"/>
    </source>
</evidence>
<accession>A0ABQ2DZ29</accession>
<evidence type="ECO:0000313" key="2">
    <source>
        <dbReference type="Proteomes" id="UP000660265"/>
    </source>
</evidence>
<dbReference type="EMBL" id="BMMV01000003">
    <property type="protein sequence ID" value="GGJ80867.1"/>
    <property type="molecule type" value="Genomic_DNA"/>
</dbReference>
<keyword evidence="2" id="KW-1185">Reference proteome</keyword>
<dbReference type="Pfam" id="PF19715">
    <property type="entry name" value="DUF6210"/>
    <property type="match status" value="1"/>
</dbReference>
<protein>
    <submittedName>
        <fullName evidence="1">Uncharacterized protein</fullName>
    </submittedName>
</protein>
<gene>
    <name evidence="1" type="ORF">GCM10011583_10480</name>
</gene>
<organism evidence="1 2">
    <name type="scientific">Streptomyces camponoticapitis</name>
    <dbReference type="NCBI Taxonomy" id="1616125"/>
    <lineage>
        <taxon>Bacteria</taxon>
        <taxon>Bacillati</taxon>
        <taxon>Actinomycetota</taxon>
        <taxon>Actinomycetes</taxon>
        <taxon>Kitasatosporales</taxon>
        <taxon>Streptomycetaceae</taxon>
        <taxon>Streptomyces</taxon>
    </lineage>
</organism>